<accession>A0AC61NN15</accession>
<sequence length="1813" mass="205830">MRHSFCSYLLLLVALFLLYSCGNSEKESNKQESISNLISFVSTNNVSTQGPIVIEFSEIVKDASIDLDKVIDLSPNFNYKSQWIANQKLVLTPTEKLKPSTAYDVTLDLKRLYPNASEVKPYKFKFVTLVTSFKVDVQSLECDPNNPSKMICKGVFVFNDAIKKRDVEDFLSIEKKGDFDIKWNHNGQKHYFEISNIIRKSKEYNFTLNWNGNSKDIDIEGSKTLVVPIKGDFKFQSMDISTGGSPVITLTFSDVLAPEQNLKGLIYLKGCKLGTSIVGNKLVVYPDKLLAGEQYLKVNSAIKSLSGKRMVKSLTIAVNFTPSKPKVQFVRKGNIIPNASGFKIPFRAINLDAVYVRIVRVFQKNIPFFLQSTSLNSSTSSVRRFGRIVYEGKMTLDGVEVNKYKTFALNIPDIIEVKPNEIYQVNIGIRPNYSIYPCKNLQELRDMKLEEVQDKDFWNGDNWSESNYYSKNNLYNWRKSDDPSHPSYYSPSKAISRYVISSNIGLIVKKEEDNNYYIAATDLLSSKPKEGVEIKILNFQNQVISTGETDTNGFLRVKTRMEGCLVLAKKFNDWGFLKINSDMQEVSDFNVSGYDNKSEVSAFIYGERDVWRPGDSIYVSSVIRDESKKLEDNYPVIFELYDSKGVLKDKNVQTKKGSIISYRTATNVDDPVGNWLLKMKVAGNTYSKVLRIETIRPNRMKILWENEPKYIESKRPQINFDVKWLHGAPAKGHKMIVNTRIRRKSINLKGFHGYWFRNEAASNRSSYFKSWEGKTDESGKAKVLLDLDLKNVKEPLVAMDLESRVFEDGGAATTTTMSKDFYPFKKFCGVKLSGVQSYGSYYDTEKDIRCDLVVLNTQLKYSKGTVRYYLYKVDYSWWWNAESSSSLAKYVDDQKYTPFKRGVINVAQGKGSFSFRMKNNEWGRYLLVAKLSNGNTVSKLFFCDWPGGEKSDNSGQTLLSLNVKKDRLVKGEDISLMFPSENGGHALISIERGGRVIKQSWVQTTEKNTIVTIPTGETMTPNIYLYVTYIQPYQNVKNDRPIRLYGIKKIHIEDPNSKLSPEIECNDEVRAKKDIHIKVSEANKKEIDYTIAVVDEGLLGITNYRTPSPWNYFNQDLALRVSTWDLYDDILGMYAGKMGRLIPVGGDGMLKDPSKNKAKRFKPVVLFAGPFHLDKGEKAEHHFKIPAYTGEVRVMVIAANDDSYGSSQKQVKVVDPLMILADAPRTLDLNEKFLLPITLFTNKKMTGKISVHVEVKGELKLDGTDDLRTEMGNLKEKDLAFKLKTTNTTGKGEIIVTAKCGDYNAQYKIEMEVDNSNPIQYETVWKKLNPKQKISDNKSMLDNCEGERLVLSASTMMVCNIGKRLDQLIVYPHGCLEQTVSSVFPQLLLLQSSQLNKENKEKMIINVQNALSRLLLFQHSDGSFSYWPGSNYNSKWASCYAGHFLVMAKKAGYFIPGDMLKRWTRHQLSMANRWRSDETKAVQAYCLFVLSLAGEAPLGVMNRLREDRELKTPDRWLLASAYAQIGRMNTAESLFDFRDLSTVTYPLGEKNVSFGSQLRDKSLLLLSLNMLGREDIAFPLAVEISKELSSDRWMSTQTTSFALLAVQDFMKSNTNHVETSSLSVNIGSKTMKTDISPQTDIIYQGTWSNKENIEVVNSGNSPVFAAITKSFKRTDISQKASSNGLSLRVVLVDDNDKVVQDTLLVQGKDYKLKVYVKNISKWNLKNLALRIPMPSGAEILNRSDVLPESCTFQQILDDEVREYLNINRNKSVSITIPFNASFKGYYKWPSISVEAMYNHQFNASTDAKMVSIK</sequence>
<evidence type="ECO:0000313" key="1">
    <source>
        <dbReference type="EMBL" id="QZE13414.1"/>
    </source>
</evidence>
<organism evidence="1 2">
    <name type="scientific">Halosquirtibacter laminarini</name>
    <dbReference type="NCBI Taxonomy" id="3374600"/>
    <lineage>
        <taxon>Bacteria</taxon>
        <taxon>Pseudomonadati</taxon>
        <taxon>Bacteroidota</taxon>
        <taxon>Bacteroidia</taxon>
        <taxon>Marinilabiliales</taxon>
        <taxon>Prolixibacteraceae</taxon>
        <taxon>Halosquirtibacter</taxon>
    </lineage>
</organism>
<name>A0AC61NN15_9BACT</name>
<dbReference type="EMBL" id="CP081303">
    <property type="protein sequence ID" value="QZE13414.1"/>
    <property type="molecule type" value="Genomic_DNA"/>
</dbReference>
<proteinExistence type="predicted"/>
<reference evidence="1" key="1">
    <citation type="submission" date="2021-08" db="EMBL/GenBank/DDBJ databases">
        <title>Novel anaerobic bacterium isolated from sea squirt in East Sea, Republic of Korea.</title>
        <authorList>
            <person name="Nguyen T.H."/>
            <person name="Li Z."/>
            <person name="Lee Y.-J."/>
            <person name="Ko J."/>
            <person name="Kim S.-G."/>
        </authorList>
    </citation>
    <scope>NUCLEOTIDE SEQUENCE</scope>
    <source>
        <strain evidence="1">KCTC 25031</strain>
    </source>
</reference>
<protein>
    <submittedName>
        <fullName evidence="1">Ig-like domain-containing protein</fullName>
    </submittedName>
</protein>
<keyword evidence="2" id="KW-1185">Reference proteome</keyword>
<evidence type="ECO:0000313" key="2">
    <source>
        <dbReference type="Proteomes" id="UP000826212"/>
    </source>
</evidence>
<gene>
    <name evidence="1" type="ORF">K4L44_12570</name>
</gene>
<dbReference type="Proteomes" id="UP000826212">
    <property type="component" value="Chromosome"/>
</dbReference>